<comment type="cofactor">
    <cofactor evidence="1">
        <name>FAD</name>
        <dbReference type="ChEBI" id="CHEBI:57692"/>
    </cofactor>
</comment>
<gene>
    <name evidence="7" type="ORF">GQF42_01210</name>
</gene>
<evidence type="ECO:0000256" key="3">
    <source>
        <dbReference type="ARBA" id="ARBA00022827"/>
    </source>
</evidence>
<dbReference type="RefSeq" id="WP_158916891.1">
    <property type="nucleotide sequence ID" value="NZ_CP047020.1"/>
</dbReference>
<keyword evidence="3" id="KW-0274">FAD</keyword>
<sequence>MPGPGDLREGPIVIVGASLAGLRAAEALRERGFTGSLAVVGDEPHPPYDRPPLSKQVLLGMSAADTTGLPMRRDPDADWRLGVRATGLDPVGRQVLLADGESLPYDRLLIATGTRARPWPRPEQAALDGVFTLRTRDDAGCLAERLAAGPRRVLVIGAGFTGSEIASACRERGIEVTVAERGTAPLVGALGGTLARFAAGLQRAHGVDLRCGVTVTALCGNDGGRFTGADLSDGSHIDADVCVIAMGAVRNVEWLADSGLAAGPHGVACDAGCRAFDMYGIVTDDVFVAGDVSRFPHPLFDYQMLSLEHWGNAVAQAEVAAHNMISSGPPRRPHLAVPVFWSSQFGVNIKSVGVPTYSDQVVIAQGSLSERRLVAVYGYRGRITAAVTVNMAKWLEYYQGLIEAAAPFPPAPGAADGHPLVTEFALPSDVPDPRGLSHGPTVALTGHLPDRRLTVVRAAG</sequence>
<dbReference type="Pfam" id="PF07992">
    <property type="entry name" value="Pyr_redox_2"/>
    <property type="match status" value="1"/>
</dbReference>
<dbReference type="Proteomes" id="UP000436138">
    <property type="component" value="Chromosome"/>
</dbReference>
<proteinExistence type="predicted"/>
<evidence type="ECO:0000259" key="5">
    <source>
        <dbReference type="Pfam" id="PF07992"/>
    </source>
</evidence>
<dbReference type="InterPro" id="IPR016156">
    <property type="entry name" value="FAD/NAD-linked_Rdtase_dimer_sf"/>
</dbReference>
<reference evidence="7 8" key="1">
    <citation type="submission" date="2019-12" db="EMBL/GenBank/DDBJ databases">
        <title>Streptomyces sp. strain T44 isolated from rhizosphere soil of Broussonetia papyrifera.</title>
        <authorList>
            <person name="Mo P."/>
        </authorList>
    </citation>
    <scope>NUCLEOTIDE SEQUENCE [LARGE SCALE GENOMIC DNA]</scope>
    <source>
        <strain evidence="7 8">T44</strain>
    </source>
</reference>
<feature type="domain" description="Reductase C-terminal" evidence="6">
    <location>
        <begin position="340"/>
        <end position="412"/>
    </location>
</feature>
<dbReference type="Gene3D" id="3.30.390.30">
    <property type="match status" value="1"/>
</dbReference>
<organism evidence="7 8">
    <name type="scientific">Streptomyces broussonetiae</name>
    <dbReference type="NCBI Taxonomy" id="2686304"/>
    <lineage>
        <taxon>Bacteria</taxon>
        <taxon>Bacillati</taxon>
        <taxon>Actinomycetota</taxon>
        <taxon>Actinomycetes</taxon>
        <taxon>Kitasatosporales</taxon>
        <taxon>Streptomycetaceae</taxon>
        <taxon>Streptomyces</taxon>
    </lineage>
</organism>
<dbReference type="GO" id="GO:0016651">
    <property type="term" value="F:oxidoreductase activity, acting on NAD(P)H"/>
    <property type="evidence" value="ECO:0007669"/>
    <property type="project" value="TreeGrafter"/>
</dbReference>
<keyword evidence="8" id="KW-1185">Reference proteome</keyword>
<evidence type="ECO:0000259" key="6">
    <source>
        <dbReference type="Pfam" id="PF14759"/>
    </source>
</evidence>
<dbReference type="EMBL" id="CP047020">
    <property type="protein sequence ID" value="QHA02148.1"/>
    <property type="molecule type" value="Genomic_DNA"/>
</dbReference>
<name>A0A6I6MP40_9ACTN</name>
<dbReference type="AlphaFoldDB" id="A0A6I6MP40"/>
<dbReference type="Gene3D" id="3.50.50.60">
    <property type="entry name" value="FAD/NAD(P)-binding domain"/>
    <property type="match status" value="2"/>
</dbReference>
<dbReference type="PRINTS" id="PR00411">
    <property type="entry name" value="PNDRDTASEI"/>
</dbReference>
<evidence type="ECO:0000313" key="7">
    <source>
        <dbReference type="EMBL" id="QHA02148.1"/>
    </source>
</evidence>
<dbReference type="InterPro" id="IPR050446">
    <property type="entry name" value="FAD-oxidoreductase/Apoptosis"/>
</dbReference>
<dbReference type="SUPFAM" id="SSF55424">
    <property type="entry name" value="FAD/NAD-linked reductases, dimerisation (C-terminal) domain"/>
    <property type="match status" value="1"/>
</dbReference>
<keyword evidence="4" id="KW-0560">Oxidoreductase</keyword>
<dbReference type="InterPro" id="IPR028202">
    <property type="entry name" value="Reductase_C"/>
</dbReference>
<accession>A0A6I6MP40</accession>
<keyword evidence="2" id="KW-0285">Flavoprotein</keyword>
<evidence type="ECO:0000256" key="4">
    <source>
        <dbReference type="ARBA" id="ARBA00023002"/>
    </source>
</evidence>
<dbReference type="PANTHER" id="PTHR43557">
    <property type="entry name" value="APOPTOSIS-INDUCING FACTOR 1"/>
    <property type="match status" value="1"/>
</dbReference>
<evidence type="ECO:0000313" key="8">
    <source>
        <dbReference type="Proteomes" id="UP000436138"/>
    </source>
</evidence>
<protein>
    <submittedName>
        <fullName evidence="7">FAD-dependent oxidoreductase</fullName>
    </submittedName>
</protein>
<evidence type="ECO:0000256" key="1">
    <source>
        <dbReference type="ARBA" id="ARBA00001974"/>
    </source>
</evidence>
<dbReference type="PANTHER" id="PTHR43557:SF2">
    <property type="entry name" value="RIESKE DOMAIN-CONTAINING PROTEIN-RELATED"/>
    <property type="match status" value="1"/>
</dbReference>
<dbReference type="GO" id="GO:0005737">
    <property type="term" value="C:cytoplasm"/>
    <property type="evidence" value="ECO:0007669"/>
    <property type="project" value="TreeGrafter"/>
</dbReference>
<dbReference type="InterPro" id="IPR036188">
    <property type="entry name" value="FAD/NAD-bd_sf"/>
</dbReference>
<dbReference type="PRINTS" id="PR00368">
    <property type="entry name" value="FADPNR"/>
</dbReference>
<dbReference type="KEGG" id="sbro:GQF42_01210"/>
<dbReference type="Pfam" id="PF14759">
    <property type="entry name" value="Reductase_C"/>
    <property type="match status" value="1"/>
</dbReference>
<dbReference type="InterPro" id="IPR023753">
    <property type="entry name" value="FAD/NAD-binding_dom"/>
</dbReference>
<dbReference type="SUPFAM" id="SSF51905">
    <property type="entry name" value="FAD/NAD(P)-binding domain"/>
    <property type="match status" value="1"/>
</dbReference>
<evidence type="ECO:0000256" key="2">
    <source>
        <dbReference type="ARBA" id="ARBA00022630"/>
    </source>
</evidence>
<feature type="domain" description="FAD/NAD(P)-binding" evidence="5">
    <location>
        <begin position="12"/>
        <end position="317"/>
    </location>
</feature>